<dbReference type="eggNOG" id="KOG4008">
    <property type="taxonomic scope" value="Eukaryota"/>
</dbReference>
<dbReference type="Gene3D" id="6.10.250.1770">
    <property type="match status" value="1"/>
</dbReference>
<feature type="coiled-coil region" evidence="2">
    <location>
        <begin position="26"/>
        <end position="59"/>
    </location>
</feature>
<feature type="domain" description="Ribosomal RNA-processing protein 7 C-terminal" evidence="3">
    <location>
        <begin position="21"/>
        <end position="144"/>
    </location>
</feature>
<evidence type="ECO:0000313" key="5">
    <source>
        <dbReference type="Proteomes" id="UP000030748"/>
    </source>
</evidence>
<reference evidence="4 5" key="1">
    <citation type="journal article" date="2013" name="Proc. Natl. Acad. Sci. U.S.A.">
        <title>Fine-scale variation in meiotic recombination in Mimulus inferred from population shotgun sequencing.</title>
        <authorList>
            <person name="Hellsten U."/>
            <person name="Wright K.M."/>
            <person name="Jenkins J."/>
            <person name="Shu S."/>
            <person name="Yuan Y."/>
            <person name="Wessler S.R."/>
            <person name="Schmutz J."/>
            <person name="Willis J.H."/>
            <person name="Rokhsar D.S."/>
        </authorList>
    </citation>
    <scope>NUCLEOTIDE SEQUENCE [LARGE SCALE GENOMIC DNA]</scope>
    <source>
        <strain evidence="5">cv. DUN x IM62</strain>
    </source>
</reference>
<dbReference type="Proteomes" id="UP000030748">
    <property type="component" value="Unassembled WGS sequence"/>
</dbReference>
<name>A0A022RH90_ERYGU</name>
<comment type="similarity">
    <text evidence="1">Belongs to the RRP7 family.</text>
</comment>
<dbReference type="STRING" id="4155.A0A022RH90"/>
<dbReference type="InterPro" id="IPR040446">
    <property type="entry name" value="RRP7"/>
</dbReference>
<evidence type="ECO:0000256" key="2">
    <source>
        <dbReference type="SAM" id="Coils"/>
    </source>
</evidence>
<dbReference type="Pfam" id="PF12923">
    <property type="entry name" value="RRP7"/>
    <property type="match status" value="1"/>
</dbReference>
<dbReference type="InterPro" id="IPR024326">
    <property type="entry name" value="RRP7_C"/>
</dbReference>
<keyword evidence="2" id="KW-0175">Coiled coil</keyword>
<dbReference type="PANTHER" id="PTHR13191">
    <property type="entry name" value="RIBOSOMAL RNA PROCESSING PROTEIN 7-RELATED"/>
    <property type="match status" value="1"/>
</dbReference>
<keyword evidence="5" id="KW-1185">Reference proteome</keyword>
<dbReference type="PANTHER" id="PTHR13191:SF0">
    <property type="entry name" value="RIBOSOMAL RNA-PROCESSING PROTEIN 7 HOMOLOG A-RELATED"/>
    <property type="match status" value="1"/>
</dbReference>
<gene>
    <name evidence="4" type="ORF">MIMGU_mgv1a015823mg</name>
</gene>
<evidence type="ECO:0000313" key="4">
    <source>
        <dbReference type="EMBL" id="EYU39359.1"/>
    </source>
</evidence>
<proteinExistence type="inferred from homology"/>
<dbReference type="EMBL" id="KI630445">
    <property type="protein sequence ID" value="EYU39359.1"/>
    <property type="molecule type" value="Genomic_DNA"/>
</dbReference>
<accession>A0A022RH90</accession>
<dbReference type="AlphaFoldDB" id="A0A022RH90"/>
<organism evidence="4 5">
    <name type="scientific">Erythranthe guttata</name>
    <name type="common">Yellow monkey flower</name>
    <name type="synonym">Mimulus guttatus</name>
    <dbReference type="NCBI Taxonomy" id="4155"/>
    <lineage>
        <taxon>Eukaryota</taxon>
        <taxon>Viridiplantae</taxon>
        <taxon>Streptophyta</taxon>
        <taxon>Embryophyta</taxon>
        <taxon>Tracheophyta</taxon>
        <taxon>Spermatophyta</taxon>
        <taxon>Magnoliopsida</taxon>
        <taxon>eudicotyledons</taxon>
        <taxon>Gunneridae</taxon>
        <taxon>Pentapetalae</taxon>
        <taxon>asterids</taxon>
        <taxon>lamiids</taxon>
        <taxon>Lamiales</taxon>
        <taxon>Phrymaceae</taxon>
        <taxon>Erythranthe</taxon>
    </lineage>
</organism>
<dbReference type="CDD" id="cd12951">
    <property type="entry name" value="RRP7_Rrp7A"/>
    <property type="match status" value="1"/>
</dbReference>
<evidence type="ECO:0000259" key="3">
    <source>
        <dbReference type="Pfam" id="PF12923"/>
    </source>
</evidence>
<evidence type="ECO:0000256" key="1">
    <source>
        <dbReference type="ARBA" id="ARBA00006110"/>
    </source>
</evidence>
<protein>
    <recommendedName>
        <fullName evidence="3">Ribosomal RNA-processing protein 7 C-terminal domain-containing protein</fullName>
    </recommendedName>
</protein>
<sequence>MSSGDEDHSKGMKKWIMQYHQSRPGLEVLQERIDDFIVAHEAKEEQAKLEREAKAAEGGWTVVVHHKGRKKTTEDETGVAVGSVAQAAVLDKMAKKKNKEVGLDFYRFQKREAQRNEVMMLQSKFEEDKKRIQQLRAARKFRPY</sequence>